<sequence length="591" mass="69104">MIGQLDLSLLDTSAEGLKIIENNEDNFLYEHNDNRSFIDNIKLDDLNDLSGIFNDNHNDSTFCKNEKSKVSSDILTSPRTQLSPRPPASPRSKINMVNKLVENVHMMKDESHIITSPRRKEDEADEALIVKMYASMNLTSPKKCDFENYDYQSVSKLVDVERSKKEIPKFYHPLGFSTKSDNSNILEIKNIFSKYPGNEMKINDFHKIAVALGKPKTWGGILFKGCIGVDYNDDVTICYNKFVTYWIELISSNHDDAAQFVRLLVDGANKNKEENKRAFLIPSDFKFLLQYIINTIEDLDNLREASFFHELYIDTVTVRIFWRVCRFWDGKISIEEIRKSNFLSILETLHEKGKLDNEPYYFSYIHFYVIYCKFWDLDDNHDMRISSVDMKKYGNGALTSRIIERIFLIRNYHKHVNGFPHYDTTLSYTEFVQFLLADENKRHFKSMEYWFRILDIDGDGKLSFEEMEYFHEDILKELNLQGIASNSMDDTLCSLFDMIRPSNDYYITLADIKRSKMGAKFFNNFVNVTKFIEQEVSECEVSFIREDNDIAEWDDYCKTEYQSLTPENDGKSEVSDEHEISSLNSTEELGF</sequence>
<dbReference type="Pfam" id="PF17958">
    <property type="entry name" value="EF-hand_13"/>
    <property type="match status" value="1"/>
</dbReference>
<dbReference type="FunFam" id="1.10.238.10:FF:000025">
    <property type="entry name" value="serine/threonine-protein phosphatase 2A regulatory subunit B'' subunit alpha"/>
    <property type="match status" value="1"/>
</dbReference>
<dbReference type="SUPFAM" id="SSF47473">
    <property type="entry name" value="EF-hand"/>
    <property type="match status" value="2"/>
</dbReference>
<dbReference type="GO" id="GO:0005509">
    <property type="term" value="F:calcium ion binding"/>
    <property type="evidence" value="ECO:0007669"/>
    <property type="project" value="InterPro"/>
</dbReference>
<feature type="region of interest" description="Disordered" evidence="3">
    <location>
        <begin position="68"/>
        <end position="92"/>
    </location>
</feature>
<dbReference type="PROSITE" id="PS00018">
    <property type="entry name" value="EF_HAND_1"/>
    <property type="match status" value="1"/>
</dbReference>
<accession>A0A0N4ZQ94</accession>
<organism evidence="5 6">
    <name type="scientific">Parastrongyloides trichosuri</name>
    <name type="common">Possum-specific nematode worm</name>
    <dbReference type="NCBI Taxonomy" id="131310"/>
    <lineage>
        <taxon>Eukaryota</taxon>
        <taxon>Metazoa</taxon>
        <taxon>Ecdysozoa</taxon>
        <taxon>Nematoda</taxon>
        <taxon>Chromadorea</taxon>
        <taxon>Rhabditida</taxon>
        <taxon>Tylenchina</taxon>
        <taxon>Panagrolaimomorpha</taxon>
        <taxon>Strongyloidoidea</taxon>
        <taxon>Strongyloididae</taxon>
        <taxon>Parastrongyloides</taxon>
    </lineage>
</organism>
<keyword evidence="1" id="KW-0479">Metal-binding</keyword>
<proteinExistence type="predicted"/>
<feature type="domain" description="EF-hand" evidence="4">
    <location>
        <begin position="442"/>
        <end position="477"/>
    </location>
</feature>
<evidence type="ECO:0000256" key="2">
    <source>
        <dbReference type="ARBA" id="ARBA00022837"/>
    </source>
</evidence>
<dbReference type="Pfam" id="PF13202">
    <property type="entry name" value="EF-hand_5"/>
    <property type="match status" value="1"/>
</dbReference>
<keyword evidence="5" id="KW-1185">Reference proteome</keyword>
<dbReference type="GO" id="GO:0019888">
    <property type="term" value="F:protein phosphatase regulator activity"/>
    <property type="evidence" value="ECO:0007669"/>
    <property type="project" value="TreeGrafter"/>
</dbReference>
<feature type="compositionally biased region" description="Polar residues" evidence="3">
    <location>
        <begin position="581"/>
        <end position="591"/>
    </location>
</feature>
<dbReference type="InterPro" id="IPR041534">
    <property type="entry name" value="EF-hand_13"/>
</dbReference>
<evidence type="ECO:0000313" key="6">
    <source>
        <dbReference type="WBParaSite" id="PTRK_0001069500.1"/>
    </source>
</evidence>
<dbReference type="Gene3D" id="1.10.238.230">
    <property type="match status" value="1"/>
</dbReference>
<feature type="compositionally biased region" description="Polar residues" evidence="3">
    <location>
        <begin position="71"/>
        <end position="83"/>
    </location>
</feature>
<dbReference type="GO" id="GO:0000159">
    <property type="term" value="C:protein phosphatase type 2A complex"/>
    <property type="evidence" value="ECO:0007669"/>
    <property type="project" value="TreeGrafter"/>
</dbReference>
<dbReference type="PANTHER" id="PTHR14095">
    <property type="entry name" value="PHOSPHATASE 2A REGULATORY SUBUNIT-RELATED"/>
    <property type="match status" value="1"/>
</dbReference>
<dbReference type="Gene3D" id="1.10.238.220">
    <property type="match status" value="1"/>
</dbReference>
<dbReference type="InterPro" id="IPR018247">
    <property type="entry name" value="EF_Hand_1_Ca_BS"/>
</dbReference>
<feature type="compositionally biased region" description="Basic and acidic residues" evidence="3">
    <location>
        <begin position="568"/>
        <end position="580"/>
    </location>
</feature>
<keyword evidence="2" id="KW-0106">Calcium</keyword>
<evidence type="ECO:0000256" key="3">
    <source>
        <dbReference type="SAM" id="MobiDB-lite"/>
    </source>
</evidence>
<dbReference type="WBParaSite" id="PTRK_0001069500.1">
    <property type="protein sequence ID" value="PTRK_0001069500.1"/>
    <property type="gene ID" value="PTRK_0001069500"/>
</dbReference>
<name>A0A0N4ZQ94_PARTI</name>
<reference evidence="6" key="1">
    <citation type="submission" date="2017-02" db="UniProtKB">
        <authorList>
            <consortium name="WormBaseParasite"/>
        </authorList>
    </citation>
    <scope>IDENTIFICATION</scope>
</reference>
<dbReference type="Proteomes" id="UP000038045">
    <property type="component" value="Unplaced"/>
</dbReference>
<evidence type="ECO:0000313" key="5">
    <source>
        <dbReference type="Proteomes" id="UP000038045"/>
    </source>
</evidence>
<dbReference type="PROSITE" id="PS50222">
    <property type="entry name" value="EF_HAND_2"/>
    <property type="match status" value="1"/>
</dbReference>
<evidence type="ECO:0000256" key="1">
    <source>
        <dbReference type="ARBA" id="ARBA00022723"/>
    </source>
</evidence>
<feature type="region of interest" description="Disordered" evidence="3">
    <location>
        <begin position="564"/>
        <end position="591"/>
    </location>
</feature>
<dbReference type="STRING" id="131310.A0A0N4ZQ94"/>
<dbReference type="AlphaFoldDB" id="A0A0N4ZQ94"/>
<dbReference type="Gene3D" id="1.10.238.10">
    <property type="entry name" value="EF-hand"/>
    <property type="match status" value="1"/>
</dbReference>
<protein>
    <submittedName>
        <fullName evidence="6">EF-hand domain-containing protein</fullName>
    </submittedName>
</protein>
<evidence type="ECO:0000259" key="4">
    <source>
        <dbReference type="PROSITE" id="PS50222"/>
    </source>
</evidence>
<dbReference type="PANTHER" id="PTHR14095:SF0">
    <property type="entry name" value="MIP22305P"/>
    <property type="match status" value="1"/>
</dbReference>
<dbReference type="InterPro" id="IPR002048">
    <property type="entry name" value="EF_hand_dom"/>
</dbReference>
<dbReference type="InterPro" id="IPR011992">
    <property type="entry name" value="EF-hand-dom_pair"/>
</dbReference>